<protein>
    <submittedName>
        <fullName evidence="1">Uncharacterized protein</fullName>
    </submittedName>
</protein>
<reference evidence="2" key="1">
    <citation type="submission" date="2018-12" db="EMBL/GenBank/DDBJ databases">
        <title>Tengunoibacter tsumagoiensis gen. nov., sp. nov., Dictyobacter kobayashii sp. nov., D. alpinus sp. nov., and D. joshuensis sp. nov. and description of Dictyobacteraceae fam. nov. within the order Ktedonobacterales isolated from Tengu-no-mugimeshi.</title>
        <authorList>
            <person name="Wang C.M."/>
            <person name="Zheng Y."/>
            <person name="Sakai Y."/>
            <person name="Toyoda A."/>
            <person name="Minakuchi Y."/>
            <person name="Abe K."/>
            <person name="Yokota A."/>
            <person name="Yabe S."/>
        </authorList>
    </citation>
    <scope>NUCLEOTIDE SEQUENCE [LARGE SCALE GENOMIC DNA]</scope>
    <source>
        <strain evidence="2">Uno11</strain>
    </source>
</reference>
<gene>
    <name evidence="1" type="ORF">KDK_63740</name>
</gene>
<name>A0A402AU16_9CHLR</name>
<keyword evidence="2" id="KW-1185">Reference proteome</keyword>
<comment type="caution">
    <text evidence="1">The sequence shown here is derived from an EMBL/GenBank/DDBJ whole genome shotgun (WGS) entry which is preliminary data.</text>
</comment>
<dbReference type="AlphaFoldDB" id="A0A402AU16"/>
<organism evidence="1 2">
    <name type="scientific">Dictyobacter kobayashii</name>
    <dbReference type="NCBI Taxonomy" id="2014872"/>
    <lineage>
        <taxon>Bacteria</taxon>
        <taxon>Bacillati</taxon>
        <taxon>Chloroflexota</taxon>
        <taxon>Ktedonobacteria</taxon>
        <taxon>Ktedonobacterales</taxon>
        <taxon>Dictyobacteraceae</taxon>
        <taxon>Dictyobacter</taxon>
    </lineage>
</organism>
<evidence type="ECO:0000313" key="1">
    <source>
        <dbReference type="EMBL" id="GCE22574.1"/>
    </source>
</evidence>
<dbReference type="EMBL" id="BIFS01000002">
    <property type="protein sequence ID" value="GCE22574.1"/>
    <property type="molecule type" value="Genomic_DNA"/>
</dbReference>
<sequence>MSPGKEALDYGAGRYGYRVALRWTTSKHRGPQLRYLIGQWWNIRRGPPIN</sequence>
<dbReference type="Proteomes" id="UP000287188">
    <property type="component" value="Unassembled WGS sequence"/>
</dbReference>
<evidence type="ECO:0000313" key="2">
    <source>
        <dbReference type="Proteomes" id="UP000287188"/>
    </source>
</evidence>
<proteinExistence type="predicted"/>
<accession>A0A402AU16</accession>